<evidence type="ECO:0000256" key="2">
    <source>
        <dbReference type="ARBA" id="ARBA00023004"/>
    </source>
</evidence>
<dbReference type="EMBL" id="DVMH01000030">
    <property type="protein sequence ID" value="HIU10777.1"/>
    <property type="molecule type" value="Genomic_DNA"/>
</dbReference>
<dbReference type="Proteomes" id="UP000824124">
    <property type="component" value="Unassembled WGS sequence"/>
</dbReference>
<keyword evidence="1" id="KW-0479">Metal-binding</keyword>
<comment type="caution">
    <text evidence="5">The sequence shown here is derived from an EMBL/GenBank/DDBJ whole genome shotgun (WGS) entry which is preliminary data.</text>
</comment>
<gene>
    <name evidence="5" type="ORF">IAB00_06020</name>
</gene>
<evidence type="ECO:0000256" key="3">
    <source>
        <dbReference type="ARBA" id="ARBA00023014"/>
    </source>
</evidence>
<dbReference type="AlphaFoldDB" id="A0A9D1HKN1"/>
<dbReference type="PROSITE" id="PS00198">
    <property type="entry name" value="4FE4S_FER_1"/>
    <property type="match status" value="1"/>
</dbReference>
<dbReference type="PROSITE" id="PS51379">
    <property type="entry name" value="4FE4S_FER_2"/>
    <property type="match status" value="2"/>
</dbReference>
<reference evidence="5" key="2">
    <citation type="journal article" date="2021" name="PeerJ">
        <title>Extensive microbial diversity within the chicken gut microbiome revealed by metagenomics and culture.</title>
        <authorList>
            <person name="Gilroy R."/>
            <person name="Ravi A."/>
            <person name="Getino M."/>
            <person name="Pursley I."/>
            <person name="Horton D.L."/>
            <person name="Alikhan N.F."/>
            <person name="Baker D."/>
            <person name="Gharbi K."/>
            <person name="Hall N."/>
            <person name="Watson M."/>
            <person name="Adriaenssens E.M."/>
            <person name="Foster-Nyarko E."/>
            <person name="Jarju S."/>
            <person name="Secka A."/>
            <person name="Antonio M."/>
            <person name="Oren A."/>
            <person name="Chaudhuri R.R."/>
            <person name="La Ragione R."/>
            <person name="Hildebrand F."/>
            <person name="Pallen M.J."/>
        </authorList>
    </citation>
    <scope>NUCLEOTIDE SEQUENCE</scope>
    <source>
        <strain evidence="5">2830</strain>
    </source>
</reference>
<dbReference type="GO" id="GO:0051536">
    <property type="term" value="F:iron-sulfur cluster binding"/>
    <property type="evidence" value="ECO:0007669"/>
    <property type="project" value="UniProtKB-KW"/>
</dbReference>
<dbReference type="InterPro" id="IPR017896">
    <property type="entry name" value="4Fe4S_Fe-S-bd"/>
</dbReference>
<evidence type="ECO:0000259" key="4">
    <source>
        <dbReference type="PROSITE" id="PS51379"/>
    </source>
</evidence>
<dbReference type="InterPro" id="IPR017900">
    <property type="entry name" value="4Fe4S_Fe_S_CS"/>
</dbReference>
<feature type="domain" description="4Fe-4S ferredoxin-type" evidence="4">
    <location>
        <begin position="3"/>
        <end position="34"/>
    </location>
</feature>
<name>A0A9D1HKN1_9FIRM</name>
<feature type="domain" description="4Fe-4S ferredoxin-type" evidence="4">
    <location>
        <begin position="36"/>
        <end position="65"/>
    </location>
</feature>
<proteinExistence type="predicted"/>
<evidence type="ECO:0000256" key="1">
    <source>
        <dbReference type="ARBA" id="ARBA00022723"/>
    </source>
</evidence>
<sequence>MAKKYKVDLNQKICKACGICMALCPKGVLGKRHDGKAEVVDEAACIGCQSCSVHCPDFCFVVKEAAADDK</sequence>
<evidence type="ECO:0000313" key="5">
    <source>
        <dbReference type="EMBL" id="HIU10777.1"/>
    </source>
</evidence>
<dbReference type="Gene3D" id="3.30.70.20">
    <property type="match status" value="1"/>
</dbReference>
<dbReference type="Pfam" id="PF13237">
    <property type="entry name" value="Fer4_10"/>
    <property type="match status" value="1"/>
</dbReference>
<dbReference type="SUPFAM" id="SSF54862">
    <property type="entry name" value="4Fe-4S ferredoxins"/>
    <property type="match status" value="1"/>
</dbReference>
<accession>A0A9D1HKN1</accession>
<reference evidence="5" key="1">
    <citation type="submission" date="2020-10" db="EMBL/GenBank/DDBJ databases">
        <authorList>
            <person name="Gilroy R."/>
        </authorList>
    </citation>
    <scope>NUCLEOTIDE SEQUENCE</scope>
    <source>
        <strain evidence="5">2830</strain>
    </source>
</reference>
<keyword evidence="2" id="KW-0408">Iron</keyword>
<dbReference type="GO" id="GO:0046872">
    <property type="term" value="F:metal ion binding"/>
    <property type="evidence" value="ECO:0007669"/>
    <property type="project" value="UniProtKB-KW"/>
</dbReference>
<organism evidence="5 6">
    <name type="scientific">Candidatus Avidehalobacter gallistercoris</name>
    <dbReference type="NCBI Taxonomy" id="2840694"/>
    <lineage>
        <taxon>Bacteria</taxon>
        <taxon>Bacillati</taxon>
        <taxon>Bacillota</taxon>
        <taxon>Clostridia</taxon>
        <taxon>Eubacteriales</taxon>
        <taxon>Peptococcaceae</taxon>
        <taxon>Peptococcaceae incertae sedis</taxon>
        <taxon>Candidatus Avidehalobacter</taxon>
    </lineage>
</organism>
<evidence type="ECO:0000313" key="6">
    <source>
        <dbReference type="Proteomes" id="UP000824124"/>
    </source>
</evidence>
<keyword evidence="3" id="KW-0411">Iron-sulfur</keyword>
<protein>
    <submittedName>
        <fullName evidence="5">4Fe-4S dicluster domain-containing protein</fullName>
    </submittedName>
</protein>